<accession>A0ABQ9CGU4</accession>
<evidence type="ECO:0000313" key="2">
    <source>
        <dbReference type="EMBL" id="KAJ6397752.1"/>
    </source>
</evidence>
<name>A0ABQ9CGU4_9ROSI</name>
<comment type="caution">
    <text evidence="2">The sequence shown here is derived from an EMBL/GenBank/DDBJ whole genome shotgun (WGS) entry which is preliminary data.</text>
</comment>
<organism evidence="2 3">
    <name type="scientific">Salix suchowensis</name>
    <dbReference type="NCBI Taxonomy" id="1278906"/>
    <lineage>
        <taxon>Eukaryota</taxon>
        <taxon>Viridiplantae</taxon>
        <taxon>Streptophyta</taxon>
        <taxon>Embryophyta</taxon>
        <taxon>Tracheophyta</taxon>
        <taxon>Spermatophyta</taxon>
        <taxon>Magnoliopsida</taxon>
        <taxon>eudicotyledons</taxon>
        <taxon>Gunneridae</taxon>
        <taxon>Pentapetalae</taxon>
        <taxon>rosids</taxon>
        <taxon>fabids</taxon>
        <taxon>Malpighiales</taxon>
        <taxon>Salicaceae</taxon>
        <taxon>Saliceae</taxon>
        <taxon>Salix</taxon>
    </lineage>
</organism>
<keyword evidence="1" id="KW-0472">Membrane</keyword>
<feature type="transmembrane region" description="Helical" evidence="1">
    <location>
        <begin position="37"/>
        <end position="58"/>
    </location>
</feature>
<proteinExistence type="predicted"/>
<keyword evidence="1" id="KW-1133">Transmembrane helix</keyword>
<dbReference type="EMBL" id="JAPFFI010000003">
    <property type="protein sequence ID" value="KAJ6397752.1"/>
    <property type="molecule type" value="Genomic_DNA"/>
</dbReference>
<reference evidence="2" key="1">
    <citation type="submission" date="2022-10" db="EMBL/GenBank/DDBJ databases">
        <authorList>
            <person name="Hyden B.L."/>
            <person name="Feng K."/>
            <person name="Yates T."/>
            <person name="Jawdy S."/>
            <person name="Smart L.B."/>
            <person name="Muchero W."/>
        </authorList>
    </citation>
    <scope>NUCLEOTIDE SEQUENCE</scope>
    <source>
        <tissue evidence="2">Shoot tip</tissue>
    </source>
</reference>
<protein>
    <submittedName>
        <fullName evidence="2">Uncharacterized protein</fullName>
    </submittedName>
</protein>
<keyword evidence="3" id="KW-1185">Reference proteome</keyword>
<gene>
    <name evidence="2" type="ORF">OIU77_018710</name>
</gene>
<evidence type="ECO:0000313" key="3">
    <source>
        <dbReference type="Proteomes" id="UP001141253"/>
    </source>
</evidence>
<sequence length="67" mass="7194">MSDRSNNLAGPNPVLSEMLANHIAKASHKAFKTDNKIVMGTVGGVGALLFAVVCVAVYQRTKRIPWV</sequence>
<evidence type="ECO:0000256" key="1">
    <source>
        <dbReference type="SAM" id="Phobius"/>
    </source>
</evidence>
<reference evidence="2" key="2">
    <citation type="journal article" date="2023" name="Int. J. Mol. Sci.">
        <title>De Novo Assembly and Annotation of 11 Diverse Shrub Willow (Salix) Genomes Reveals Novel Gene Organization in Sex-Linked Regions.</title>
        <authorList>
            <person name="Hyden B."/>
            <person name="Feng K."/>
            <person name="Yates T.B."/>
            <person name="Jawdy S."/>
            <person name="Cereghino C."/>
            <person name="Smart L.B."/>
            <person name="Muchero W."/>
        </authorList>
    </citation>
    <scope>NUCLEOTIDE SEQUENCE</scope>
    <source>
        <tissue evidence="2">Shoot tip</tissue>
    </source>
</reference>
<keyword evidence="1" id="KW-0812">Transmembrane</keyword>
<dbReference type="Proteomes" id="UP001141253">
    <property type="component" value="Chromosome 5"/>
</dbReference>